<dbReference type="EMBL" id="GBYB01001502">
    <property type="protein sequence ID" value="JAG71269.1"/>
    <property type="molecule type" value="Transcribed_RNA"/>
</dbReference>
<feature type="chain" id="PRO_5044541481" evidence="3">
    <location>
        <begin position="25"/>
        <end position="481"/>
    </location>
</feature>
<feature type="region of interest" description="Disordered" evidence="1">
    <location>
        <begin position="251"/>
        <end position="276"/>
    </location>
</feature>
<reference evidence="6 7" key="2">
    <citation type="submission" date="2025-04" db="UniProtKB">
        <authorList>
            <consortium name="RefSeq"/>
        </authorList>
    </citation>
    <scope>IDENTIFICATION</scope>
    <source>
        <strain evidence="6 7">USDA-PBARC FA_bdor</strain>
        <tissue evidence="6 7">Whole organism</tissue>
    </source>
</reference>
<dbReference type="RefSeq" id="XP_011305189.1">
    <property type="nucleotide sequence ID" value="XM_011306887.1"/>
</dbReference>
<dbReference type="Proteomes" id="UP000694866">
    <property type="component" value="Unplaced"/>
</dbReference>
<reference evidence="4" key="1">
    <citation type="submission" date="2015-01" db="EMBL/GenBank/DDBJ databases">
        <title>Transcriptome Assembly of Fopius arisanus.</title>
        <authorList>
            <person name="Geib S."/>
        </authorList>
    </citation>
    <scope>NUCLEOTIDE SEQUENCE</scope>
</reference>
<dbReference type="InterPro" id="IPR009635">
    <property type="entry name" value="NPDC1"/>
</dbReference>
<dbReference type="GeneID" id="105267787"/>
<evidence type="ECO:0000256" key="1">
    <source>
        <dbReference type="SAM" id="MobiDB-lite"/>
    </source>
</evidence>
<evidence type="ECO:0000313" key="4">
    <source>
        <dbReference type="EMBL" id="JAG71269.1"/>
    </source>
</evidence>
<accession>A0A9R1T9P4</accession>
<proteinExistence type="predicted"/>
<evidence type="ECO:0000256" key="2">
    <source>
        <dbReference type="SAM" id="Phobius"/>
    </source>
</evidence>
<dbReference type="RefSeq" id="XP_011305197.1">
    <property type="nucleotide sequence ID" value="XM_011306895.1"/>
</dbReference>
<feature type="compositionally biased region" description="Acidic residues" evidence="1">
    <location>
        <begin position="428"/>
        <end position="438"/>
    </location>
</feature>
<evidence type="ECO:0000313" key="7">
    <source>
        <dbReference type="RefSeq" id="XP_011305197.1"/>
    </source>
</evidence>
<feature type="transmembrane region" description="Helical" evidence="2">
    <location>
        <begin position="335"/>
        <end position="357"/>
    </location>
</feature>
<protein>
    <submittedName>
        <fullName evidence="4">NPDC1 protein</fullName>
    </submittedName>
</protein>
<accession>A0A9R1U1V9</accession>
<dbReference type="PANTHER" id="PTHR23352">
    <property type="entry name" value="NEURAL PROLIFERATION DIFFERENTIATION AND CONTROL PROTEIN-1 NPDC-1 PROTEIN"/>
    <property type="match status" value="1"/>
</dbReference>
<keyword evidence="2" id="KW-0812">Transmembrane</keyword>
<dbReference type="KEGG" id="fas:105267787"/>
<keyword evidence="2" id="KW-0472">Membrane</keyword>
<gene>
    <name evidence="4" type="primary">NPDC1</name>
    <name evidence="6 7" type="synonym">LOC105267787</name>
    <name evidence="4" type="ORF">g.42714</name>
</gene>
<name>A0A0C9QLI8_9HYME</name>
<dbReference type="AlphaFoldDB" id="A0A0C9QLI8"/>
<dbReference type="Pfam" id="PF06809">
    <property type="entry name" value="NPDC1"/>
    <property type="match status" value="1"/>
</dbReference>
<dbReference type="PANTHER" id="PTHR23352:SF2">
    <property type="entry name" value="NEURAL PROLIFERATION DIFFERENTIATION AND CONTROL PROTEIN 1"/>
    <property type="match status" value="1"/>
</dbReference>
<accession>A0A0C9QLI8</accession>
<keyword evidence="3" id="KW-0732">Signal</keyword>
<dbReference type="OrthoDB" id="6270617at2759"/>
<keyword evidence="5" id="KW-1185">Reference proteome</keyword>
<evidence type="ECO:0000256" key="3">
    <source>
        <dbReference type="SAM" id="SignalP"/>
    </source>
</evidence>
<sequence>MKFDPPTFRFLVINLCLLINITTGELEYYQDVDSESSTTNLRLKQIERYLASQSRPRLFRRDHAPPSYRHIQAYEDDIYQERERQILDALVDHPSILKLLEKSREDYLNSLSDYNSIPYSAKSPIRPYLNVNLEPPEIYEYPKIKMAFPEGRISERGKLLFQDSPSYPLRLSLPDPNDSEKEKMKSSLEKLQNQLLTLYTQKYYIPPKKVTPNDVLTEFTYHFGEPKTQELTNSFAAKPNDPRYWEKVDHVTRREEHPTTVSDDDARSEQSPLSNTDANIKSQIESIIYQSGRNFNDVKNEEKENRVIEIIPEPHRRSGKAPIITFTRSNVNNDVYFIAIVAGCSAAAMFALVLISLTWCRLQRNVKAAADIDYPAYGVTGPNKDVSPSGDQRLAHSAQMYHFQHQKQQIIAMEKSAASRDPGSVSEAESDEENEEGDYTVYECPGLAPAGEVEVKNPMFNDDPTPATPPLNNTQDEESRH</sequence>
<keyword evidence="2" id="KW-1133">Transmembrane helix</keyword>
<feature type="signal peptide" evidence="3">
    <location>
        <begin position="1"/>
        <end position="24"/>
    </location>
</feature>
<evidence type="ECO:0000313" key="5">
    <source>
        <dbReference type="Proteomes" id="UP000694866"/>
    </source>
</evidence>
<feature type="compositionally biased region" description="Basic and acidic residues" evidence="1">
    <location>
        <begin position="251"/>
        <end position="268"/>
    </location>
</feature>
<organism evidence="4">
    <name type="scientific">Fopius arisanus</name>
    <dbReference type="NCBI Taxonomy" id="64838"/>
    <lineage>
        <taxon>Eukaryota</taxon>
        <taxon>Metazoa</taxon>
        <taxon>Ecdysozoa</taxon>
        <taxon>Arthropoda</taxon>
        <taxon>Hexapoda</taxon>
        <taxon>Insecta</taxon>
        <taxon>Pterygota</taxon>
        <taxon>Neoptera</taxon>
        <taxon>Endopterygota</taxon>
        <taxon>Hymenoptera</taxon>
        <taxon>Apocrita</taxon>
        <taxon>Ichneumonoidea</taxon>
        <taxon>Braconidae</taxon>
        <taxon>Opiinae</taxon>
        <taxon>Fopius</taxon>
    </lineage>
</organism>
<evidence type="ECO:0000313" key="6">
    <source>
        <dbReference type="RefSeq" id="XP_011305189.1"/>
    </source>
</evidence>
<feature type="region of interest" description="Disordered" evidence="1">
    <location>
        <begin position="413"/>
        <end position="481"/>
    </location>
</feature>
<dbReference type="GO" id="GO:0016020">
    <property type="term" value="C:membrane"/>
    <property type="evidence" value="ECO:0007669"/>
    <property type="project" value="InterPro"/>
</dbReference>